<dbReference type="AlphaFoldDB" id="A0A9D1IT03"/>
<evidence type="ECO:0000313" key="3">
    <source>
        <dbReference type="Proteomes" id="UP000824082"/>
    </source>
</evidence>
<keyword evidence="1" id="KW-0812">Transmembrane</keyword>
<comment type="caution">
    <text evidence="2">The sequence shown here is derived from an EMBL/GenBank/DDBJ whole genome shotgun (WGS) entry which is preliminary data.</text>
</comment>
<feature type="transmembrane region" description="Helical" evidence="1">
    <location>
        <begin position="31"/>
        <end position="49"/>
    </location>
</feature>
<dbReference type="EMBL" id="DVMX01000161">
    <property type="protein sequence ID" value="HIU42570.1"/>
    <property type="molecule type" value="Genomic_DNA"/>
</dbReference>
<evidence type="ECO:0000313" key="2">
    <source>
        <dbReference type="EMBL" id="HIU42570.1"/>
    </source>
</evidence>
<sequence>MALAIKIVIIVVVIALIILVLRSKLKDGLRVLLIVLFIVVGVLASLFPIERWFIRASTPEEAFAQTVSSGEIMDVIHGKNSCMIYYSTGENSSSVCFFEIENGEYRPIDMIDVNVVSAHREDLNLIRVVQLPNTKEHYLLGILHSPTHVLEMQDEYSTEFYINEVYRIANDSSYDVFAYLPEYSGDYQVAINGASIPLPLMLDQNLSIFNFTL</sequence>
<keyword evidence="1" id="KW-0472">Membrane</keyword>
<proteinExistence type="predicted"/>
<evidence type="ECO:0000256" key="1">
    <source>
        <dbReference type="SAM" id="Phobius"/>
    </source>
</evidence>
<feature type="transmembrane region" description="Helical" evidence="1">
    <location>
        <begin position="7"/>
        <end position="25"/>
    </location>
</feature>
<keyword evidence="1" id="KW-1133">Transmembrane helix</keyword>
<organism evidence="2 3">
    <name type="scientific">Candidatus Egerieicola faecale</name>
    <dbReference type="NCBI Taxonomy" id="2840774"/>
    <lineage>
        <taxon>Bacteria</taxon>
        <taxon>Bacillati</taxon>
        <taxon>Bacillota</taxon>
        <taxon>Clostridia</taxon>
        <taxon>Eubacteriales</taxon>
        <taxon>Oscillospiraceae</taxon>
        <taxon>Oscillospiraceae incertae sedis</taxon>
        <taxon>Candidatus Egerieicola</taxon>
    </lineage>
</organism>
<name>A0A9D1IT03_9FIRM</name>
<reference evidence="2" key="2">
    <citation type="journal article" date="2021" name="PeerJ">
        <title>Extensive microbial diversity within the chicken gut microbiome revealed by metagenomics and culture.</title>
        <authorList>
            <person name="Gilroy R."/>
            <person name="Ravi A."/>
            <person name="Getino M."/>
            <person name="Pursley I."/>
            <person name="Horton D.L."/>
            <person name="Alikhan N.F."/>
            <person name="Baker D."/>
            <person name="Gharbi K."/>
            <person name="Hall N."/>
            <person name="Watson M."/>
            <person name="Adriaenssens E.M."/>
            <person name="Foster-Nyarko E."/>
            <person name="Jarju S."/>
            <person name="Secka A."/>
            <person name="Antonio M."/>
            <person name="Oren A."/>
            <person name="Chaudhuri R.R."/>
            <person name="La Ragione R."/>
            <person name="Hildebrand F."/>
            <person name="Pallen M.J."/>
        </authorList>
    </citation>
    <scope>NUCLEOTIDE SEQUENCE</scope>
    <source>
        <strain evidence="2">4509</strain>
    </source>
</reference>
<reference evidence="2" key="1">
    <citation type="submission" date="2020-10" db="EMBL/GenBank/DDBJ databases">
        <authorList>
            <person name="Gilroy R."/>
        </authorList>
    </citation>
    <scope>NUCLEOTIDE SEQUENCE</scope>
    <source>
        <strain evidence="2">4509</strain>
    </source>
</reference>
<protein>
    <submittedName>
        <fullName evidence="2">Uncharacterized protein</fullName>
    </submittedName>
</protein>
<gene>
    <name evidence="2" type="ORF">IAD19_08490</name>
</gene>
<dbReference type="Proteomes" id="UP000824082">
    <property type="component" value="Unassembled WGS sequence"/>
</dbReference>
<accession>A0A9D1IT03</accession>